<sequence>MSDESYRLRGKKVAGIILSALDSLSESKN</sequence>
<name>A0ABY7LIN6_9GAMM</name>
<evidence type="ECO:0000313" key="1">
    <source>
        <dbReference type="EMBL" id="WBA16066.1"/>
    </source>
</evidence>
<keyword evidence="2" id="KW-1185">Reference proteome</keyword>
<accession>A0ABY7LIN6</accession>
<proteinExistence type="predicted"/>
<reference evidence="1" key="1">
    <citation type="submission" date="2022-09" db="EMBL/GenBank/DDBJ databases">
        <authorList>
            <person name="Li Z.-J."/>
        </authorList>
    </citation>
    <scope>NUCLEOTIDE SEQUENCE</scope>
    <source>
        <strain evidence="1">TGB10</strain>
    </source>
</reference>
<organism evidence="1 2">
    <name type="scientific">Salinivibrio proteolyticus</name>
    <dbReference type="NCBI Taxonomy" id="334715"/>
    <lineage>
        <taxon>Bacteria</taxon>
        <taxon>Pseudomonadati</taxon>
        <taxon>Pseudomonadota</taxon>
        <taxon>Gammaproteobacteria</taxon>
        <taxon>Vibrionales</taxon>
        <taxon>Vibrionaceae</taxon>
        <taxon>Salinivibrio</taxon>
    </lineage>
</organism>
<dbReference type="Proteomes" id="UP001164676">
    <property type="component" value="Chromosome"/>
</dbReference>
<dbReference type="EMBL" id="CP114584">
    <property type="protein sequence ID" value="WBA16066.1"/>
    <property type="molecule type" value="Genomic_DNA"/>
</dbReference>
<gene>
    <name evidence="1" type="ORF">N7E60_04115</name>
</gene>
<evidence type="ECO:0000313" key="2">
    <source>
        <dbReference type="Proteomes" id="UP001164676"/>
    </source>
</evidence>
<protein>
    <recommendedName>
        <fullName evidence="3">IclR family transcriptional regulator</fullName>
    </recommendedName>
</protein>
<evidence type="ECO:0008006" key="3">
    <source>
        <dbReference type="Google" id="ProtNLM"/>
    </source>
</evidence>